<reference evidence="1 3" key="1">
    <citation type="submission" date="2016-01" db="EMBL/GenBank/DDBJ databases">
        <title>Whole genome sequencing of Myroides marinus L41.</title>
        <authorList>
            <person name="Hong K.W."/>
        </authorList>
    </citation>
    <scope>NUCLEOTIDE SEQUENCE [LARGE SCALE GENOMIC DNA]</scope>
    <source>
        <strain evidence="1 3">L41</strain>
    </source>
</reference>
<sequence length="208" mass="22715">MAEIKKGILGGVQGKVGTVVGVNWRGKNIIRSLPKRSGKAATEGQLLQRAKFKLVSQFLAPLNQLTGKYFGEYQGARSRTNLAMSYQLLETVVEKDGNVEIDYAKVVITKGVLPAPTITDAKVEGGKLSANWKSDAGIGLAKEDDNMMFIVYNKDHRQFYVIDAQVQRKAQSVSASIPAEWVKNNVVWLVIVDAKKKLSSTSAYVGAI</sequence>
<evidence type="ECO:0000313" key="4">
    <source>
        <dbReference type="Proteomes" id="UP000183077"/>
    </source>
</evidence>
<gene>
    <name evidence="1" type="ORF">AV926_06395</name>
    <name evidence="2" type="ORF">SAMN04488018_1387</name>
</gene>
<protein>
    <submittedName>
        <fullName evidence="1">Uncharacterized protein</fullName>
    </submittedName>
</protein>
<evidence type="ECO:0000313" key="2">
    <source>
        <dbReference type="EMBL" id="SEJ42232.1"/>
    </source>
</evidence>
<dbReference type="RefSeq" id="WP_038988079.1">
    <property type="nucleotide sequence ID" value="NZ_FNYS01000038.1"/>
</dbReference>
<dbReference type="Proteomes" id="UP000076630">
    <property type="component" value="Unassembled WGS sequence"/>
</dbReference>
<evidence type="ECO:0000313" key="3">
    <source>
        <dbReference type="Proteomes" id="UP000076630"/>
    </source>
</evidence>
<dbReference type="EMBL" id="FNYS01000038">
    <property type="protein sequence ID" value="SEJ42232.1"/>
    <property type="molecule type" value="Genomic_DNA"/>
</dbReference>
<reference evidence="2 4" key="2">
    <citation type="submission" date="2016-10" db="EMBL/GenBank/DDBJ databases">
        <authorList>
            <person name="de Groot N.N."/>
        </authorList>
    </citation>
    <scope>NUCLEOTIDE SEQUENCE [LARGE SCALE GENOMIC DNA]</scope>
    <source>
        <strain evidence="2 4">DSM 23048</strain>
    </source>
</reference>
<dbReference type="AlphaFoldDB" id="A0A165RJL1"/>
<accession>A0A165RJL1</accession>
<name>A0A165RJL1_9FLAO</name>
<proteinExistence type="predicted"/>
<dbReference type="InterPro" id="IPR046233">
    <property type="entry name" value="DUF6266"/>
</dbReference>
<dbReference type="Pfam" id="PF19781">
    <property type="entry name" value="DUF6266"/>
    <property type="match status" value="1"/>
</dbReference>
<evidence type="ECO:0000313" key="1">
    <source>
        <dbReference type="EMBL" id="KZE82732.1"/>
    </source>
</evidence>
<dbReference type="OrthoDB" id="821958at2"/>
<dbReference type="GeneID" id="82258848"/>
<dbReference type="Proteomes" id="UP000183077">
    <property type="component" value="Unassembled WGS sequence"/>
</dbReference>
<organism evidence="1 3">
    <name type="scientific">Myroides marinus</name>
    <dbReference type="NCBI Taxonomy" id="703342"/>
    <lineage>
        <taxon>Bacteria</taxon>
        <taxon>Pseudomonadati</taxon>
        <taxon>Bacteroidota</taxon>
        <taxon>Flavobacteriia</taxon>
        <taxon>Flavobacteriales</taxon>
        <taxon>Flavobacteriaceae</taxon>
        <taxon>Myroides</taxon>
    </lineage>
</organism>
<keyword evidence="3" id="KW-1185">Reference proteome</keyword>
<dbReference type="EMBL" id="LQNU01000043">
    <property type="protein sequence ID" value="KZE82732.1"/>
    <property type="molecule type" value="Genomic_DNA"/>
</dbReference>